<dbReference type="Proteomes" id="UP000029640">
    <property type="component" value="Unassembled WGS sequence"/>
</dbReference>
<dbReference type="STRING" id="1265313.HRUBRA_00202"/>
<proteinExistence type="predicted"/>
<organism evidence="1 2">
    <name type="scientific">Pseudohaliea rubra DSM 19751</name>
    <dbReference type="NCBI Taxonomy" id="1265313"/>
    <lineage>
        <taxon>Bacteria</taxon>
        <taxon>Pseudomonadati</taxon>
        <taxon>Pseudomonadota</taxon>
        <taxon>Gammaproteobacteria</taxon>
        <taxon>Cellvibrionales</taxon>
        <taxon>Halieaceae</taxon>
        <taxon>Pseudohaliea</taxon>
    </lineage>
</organism>
<dbReference type="eggNOG" id="COG0501">
    <property type="taxonomic scope" value="Bacteria"/>
</dbReference>
<comment type="caution">
    <text evidence="1">The sequence shown here is derived from an EMBL/GenBank/DDBJ whole genome shotgun (WGS) entry which is preliminary data.</text>
</comment>
<evidence type="ECO:0000313" key="1">
    <source>
        <dbReference type="EMBL" id="KGE05193.1"/>
    </source>
</evidence>
<reference evidence="1 2" key="1">
    <citation type="journal article" date="2014" name="Genome Announc.">
        <title>Genome Sequence of Gammaproteobacterial Pseudohaliea rubra Type Strain DSM 19751, Isolated from Coastal Seawater of the Mediterranean Sea.</title>
        <authorList>
            <person name="Spring S."/>
            <person name="Fiebig A."/>
            <person name="Riedel T."/>
            <person name="Goker M."/>
            <person name="Klenk H.P."/>
        </authorList>
    </citation>
    <scope>NUCLEOTIDE SEQUENCE [LARGE SCALE GENOMIC DNA]</scope>
    <source>
        <strain evidence="1 2">DSM 19751</strain>
    </source>
</reference>
<gene>
    <name evidence="1" type="ORF">HRUBRA_00202</name>
</gene>
<evidence type="ECO:0000313" key="2">
    <source>
        <dbReference type="Proteomes" id="UP000029640"/>
    </source>
</evidence>
<name>A0A095VVY0_9GAMM</name>
<dbReference type="AlphaFoldDB" id="A0A095VVY0"/>
<keyword evidence="2" id="KW-1185">Reference proteome</keyword>
<sequence length="226" mass="24748">MLGLLISDNPAHRDRQLALIAEREVPGQTTLVNTLAPGLATLPAGLRLPLVNRCLPALRAMSAPQYRRFKETLLAVIRADQRTELLEWCLYQLVRHYLDPEFVQVTQSRPRYGRLGKVSDALTEVLSVLAHEGSGEAGAAFARARDALALPRLTLKPRVALSVRAFSEAVHTLADCYPLLKPRILKAMGEAASENGHLCPVEYEVLASIAAVLDCPLPEELHAPPL</sequence>
<dbReference type="HOGENOM" id="CLU_1223337_0_0_6"/>
<protein>
    <submittedName>
        <fullName evidence="1">Uncharacterized protein</fullName>
    </submittedName>
</protein>
<accession>A0A095VVY0</accession>
<dbReference type="EMBL" id="AUVB01000008">
    <property type="protein sequence ID" value="KGE05193.1"/>
    <property type="molecule type" value="Genomic_DNA"/>
</dbReference>